<accession>A0AB39Y286</accession>
<protein>
    <submittedName>
        <fullName evidence="2">Uncharacterized protein</fullName>
    </submittedName>
</protein>
<dbReference type="AlphaFoldDB" id="A0AB39Y286"/>
<evidence type="ECO:0000313" key="2">
    <source>
        <dbReference type="EMBL" id="XDV64082.1"/>
    </source>
</evidence>
<sequence>MPCREGSSRGSLCLTSGHGGASWPSRIGQVGDNFRVYGTNNVGKIGTQNNAPQDPQAALHELISLVQVLRGRVQEDDRAVLDESLDTLTEDAAERGAFRRALGSISGLARLVGEVGLPVAEAVRRVLALFGMWGAAASV</sequence>
<organism evidence="2">
    <name type="scientific">Streptomyces sp. R33</name>
    <dbReference type="NCBI Taxonomy" id="3238629"/>
    <lineage>
        <taxon>Bacteria</taxon>
        <taxon>Bacillati</taxon>
        <taxon>Actinomycetota</taxon>
        <taxon>Actinomycetes</taxon>
        <taxon>Kitasatosporales</taxon>
        <taxon>Streptomycetaceae</taxon>
        <taxon>Streptomyces</taxon>
    </lineage>
</organism>
<name>A0AB39Y286_9ACTN</name>
<feature type="region of interest" description="Disordered" evidence="1">
    <location>
        <begin position="1"/>
        <end position="20"/>
    </location>
</feature>
<evidence type="ECO:0000256" key="1">
    <source>
        <dbReference type="SAM" id="MobiDB-lite"/>
    </source>
</evidence>
<dbReference type="EMBL" id="CP165727">
    <property type="protein sequence ID" value="XDV64082.1"/>
    <property type="molecule type" value="Genomic_DNA"/>
</dbReference>
<dbReference type="RefSeq" id="WP_369777850.1">
    <property type="nucleotide sequence ID" value="NZ_CP165727.1"/>
</dbReference>
<proteinExistence type="predicted"/>
<reference evidence="2" key="1">
    <citation type="submission" date="2024-08" db="EMBL/GenBank/DDBJ databases">
        <authorList>
            <person name="Yu S.T."/>
        </authorList>
    </citation>
    <scope>NUCLEOTIDE SEQUENCE</scope>
    <source>
        <strain evidence="2">R33</strain>
    </source>
</reference>
<gene>
    <name evidence="2" type="ORF">AB5J51_14630</name>
</gene>